<dbReference type="RefSeq" id="WP_318955489.1">
    <property type="nucleotide sequence ID" value="NZ_CP137555.1"/>
</dbReference>
<dbReference type="KEGG" id="mpaf:R5R33_07960"/>
<dbReference type="Gene3D" id="2.60.40.10">
    <property type="entry name" value="Immunoglobulins"/>
    <property type="match status" value="1"/>
</dbReference>
<dbReference type="InterPro" id="IPR013783">
    <property type="entry name" value="Ig-like_fold"/>
</dbReference>
<dbReference type="SUPFAM" id="SSF49265">
    <property type="entry name" value="Fibronectin type III"/>
    <property type="match status" value="1"/>
</dbReference>
<name>A0AAU0N649_9GAMM</name>
<dbReference type="Pfam" id="PF00041">
    <property type="entry name" value="fn3"/>
    <property type="match status" value="1"/>
</dbReference>
<dbReference type="PROSITE" id="PS51257">
    <property type="entry name" value="PROKAR_LIPOPROTEIN"/>
    <property type="match status" value="1"/>
</dbReference>
<feature type="region of interest" description="Disordered" evidence="1">
    <location>
        <begin position="30"/>
        <end position="68"/>
    </location>
</feature>
<keyword evidence="5" id="KW-1185">Reference proteome</keyword>
<feature type="signal peptide" evidence="2">
    <location>
        <begin position="1"/>
        <end position="23"/>
    </location>
</feature>
<evidence type="ECO:0000259" key="3">
    <source>
        <dbReference type="PROSITE" id="PS50853"/>
    </source>
</evidence>
<protein>
    <submittedName>
        <fullName evidence="4">Fibronectin type III domain-containing protein</fullName>
    </submittedName>
</protein>
<evidence type="ECO:0000313" key="5">
    <source>
        <dbReference type="Proteomes" id="UP001302477"/>
    </source>
</evidence>
<dbReference type="AlphaFoldDB" id="A0AAU0N649"/>
<accession>A0AAU0N649</accession>
<feature type="compositionally biased region" description="Basic and acidic residues" evidence="1">
    <location>
        <begin position="156"/>
        <end position="168"/>
    </location>
</feature>
<reference evidence="4 5" key="1">
    <citation type="submission" date="2023-10" db="EMBL/GenBank/DDBJ databases">
        <title>Description of Microbulbifer bruguierae sp. nov., isolated from the sediments of mangrove plant Bruguiera sexangula and comparative genomic analyses of the genus Microbulbifer.</title>
        <authorList>
            <person name="Long M."/>
        </authorList>
    </citation>
    <scope>NUCLEOTIDE SEQUENCE [LARGE SCALE GENOMIC DNA]</scope>
    <source>
        <strain evidence="4 5">SPO729</strain>
    </source>
</reference>
<organism evidence="4 5">
    <name type="scientific">Microbulbifer pacificus</name>
    <dbReference type="NCBI Taxonomy" id="407164"/>
    <lineage>
        <taxon>Bacteria</taxon>
        <taxon>Pseudomonadati</taxon>
        <taxon>Pseudomonadota</taxon>
        <taxon>Gammaproteobacteria</taxon>
        <taxon>Cellvibrionales</taxon>
        <taxon>Microbulbiferaceae</taxon>
        <taxon>Microbulbifer</taxon>
    </lineage>
</organism>
<gene>
    <name evidence="4" type="ORF">R5R33_07960</name>
</gene>
<feature type="region of interest" description="Disordered" evidence="1">
    <location>
        <begin position="148"/>
        <end position="169"/>
    </location>
</feature>
<dbReference type="InterPro" id="IPR003961">
    <property type="entry name" value="FN3_dom"/>
</dbReference>
<feature type="chain" id="PRO_5043625241" evidence="2">
    <location>
        <begin position="24"/>
        <end position="864"/>
    </location>
</feature>
<sequence>MKPLPWARSALALCIMGTLTACGGGGTDANNEGNVITTPPPVSSSSSSGGGSSSSSSSGGGASEGPILSENFGDGLFANFDEADTEYFFSPEYKALSGSNPNDPHPSFYYPTCCFFLNDTPEDGPAVNLGQLGIVSDNGNPSLLLNTGRFTAGQTRPEKDAKDPKKDTTTLSDLATWGELDLGRDYRISFCVKEASGTRNLQVFVDNNTSGAGNSLWTGNDSRIFQAPVTQLEAGKRVEINVPGSPRMGGEDVSTWASVDALVGEGTSFLQFRVEGGSTVIIDDLLVEYQDENGQADLPACNVFTPATAPDAPDAPTVLTGDAQLSVSWTGILGAISYDLAYSTSDDVSGATLLEDLTDTSATLTELTNGTAYYVWVRATNNVGDSEWSAAGTATPVAPLGCVLTTASDIAGDISWSVWDGCVSPDTSGALLLNASTPGQLSYPGEADSKPEVRFKASNNGTSKLDSTADADARSKGDLTGIFAEQYPQHFTLIARVDVSKSSARGLELETVFANPSDSRVKMLLRPDQGTAGRIQLERFMNNGASSSSSDDTTQADVVMTAAEGEEHGYHIYQVSYTVEDPAVVGANNVTARVYRDGENISSTFNLGVSGDAIVGTGRAGGAGANRVRIGEDSSSGHFAEVDWILWSNDPLVAAMSAEELKGKLPASIGDLGAYTSSEGGSSALLSEAFAATDGDGATSDFFTAAYKSLAADGAAPFYNVTSGETRITLAGGALNFYNARFSAGDTAPSSATTADDTSTHGELDLSAPYRITFDVTSNDNADDGSGKCQVYVDNSTSSSSSSIHGGSSKIFEKAVLALADGDLSKGKVTIESSVGTATSFIQFRCDSGVETPITIDNLVIEKQ</sequence>
<evidence type="ECO:0000313" key="4">
    <source>
        <dbReference type="EMBL" id="WOX07056.1"/>
    </source>
</evidence>
<dbReference type="InterPro" id="IPR036116">
    <property type="entry name" value="FN3_sf"/>
</dbReference>
<keyword evidence="2" id="KW-0732">Signal</keyword>
<dbReference type="PROSITE" id="PS50853">
    <property type="entry name" value="FN3"/>
    <property type="match status" value="1"/>
</dbReference>
<dbReference type="CDD" id="cd00063">
    <property type="entry name" value="FN3"/>
    <property type="match status" value="1"/>
</dbReference>
<dbReference type="EMBL" id="CP137555">
    <property type="protein sequence ID" value="WOX07056.1"/>
    <property type="molecule type" value="Genomic_DNA"/>
</dbReference>
<dbReference type="Proteomes" id="UP001302477">
    <property type="component" value="Chromosome"/>
</dbReference>
<feature type="domain" description="Fibronectin type-III" evidence="3">
    <location>
        <begin position="309"/>
        <end position="400"/>
    </location>
</feature>
<dbReference type="SMART" id="SM00060">
    <property type="entry name" value="FN3"/>
    <property type="match status" value="1"/>
</dbReference>
<feature type="compositionally biased region" description="Gly residues" evidence="1">
    <location>
        <begin position="48"/>
        <end position="63"/>
    </location>
</feature>
<proteinExistence type="predicted"/>
<evidence type="ECO:0000256" key="2">
    <source>
        <dbReference type="SAM" id="SignalP"/>
    </source>
</evidence>
<evidence type="ECO:0000256" key="1">
    <source>
        <dbReference type="SAM" id="MobiDB-lite"/>
    </source>
</evidence>